<feature type="transmembrane region" description="Helical" evidence="10">
    <location>
        <begin position="159"/>
        <end position="185"/>
    </location>
</feature>
<dbReference type="Proteomes" id="UP000438476">
    <property type="component" value="Unassembled WGS sequence"/>
</dbReference>
<feature type="transmembrane region" description="Helical" evidence="10">
    <location>
        <begin position="370"/>
        <end position="389"/>
    </location>
</feature>
<gene>
    <name evidence="12" type="ORF">GRI91_01155</name>
</gene>
<dbReference type="Gene3D" id="1.20.1530.20">
    <property type="match status" value="1"/>
</dbReference>
<feature type="transmembrane region" description="Helical" evidence="10">
    <location>
        <begin position="6"/>
        <end position="28"/>
    </location>
</feature>
<feature type="domain" description="RCK N-terminal" evidence="11">
    <location>
        <begin position="412"/>
        <end position="529"/>
    </location>
</feature>
<dbReference type="InterPro" id="IPR038770">
    <property type="entry name" value="Na+/solute_symporter_sf"/>
</dbReference>
<dbReference type="GO" id="GO:0012505">
    <property type="term" value="C:endomembrane system"/>
    <property type="evidence" value="ECO:0007669"/>
    <property type="project" value="UniProtKB-SubCell"/>
</dbReference>
<keyword evidence="8" id="KW-0406">Ion transport</keyword>
<keyword evidence="6" id="KW-0630">Potassium</keyword>
<dbReference type="GO" id="GO:0015297">
    <property type="term" value="F:antiporter activity"/>
    <property type="evidence" value="ECO:0007669"/>
    <property type="project" value="UniProtKB-KW"/>
</dbReference>
<dbReference type="Pfam" id="PF00999">
    <property type="entry name" value="Na_H_Exchanger"/>
    <property type="match status" value="1"/>
</dbReference>
<feature type="transmembrane region" description="Helical" evidence="10">
    <location>
        <begin position="35"/>
        <end position="55"/>
    </location>
</feature>
<evidence type="ECO:0000256" key="7">
    <source>
        <dbReference type="ARBA" id="ARBA00022989"/>
    </source>
</evidence>
<feature type="transmembrane region" description="Helical" evidence="10">
    <location>
        <begin position="227"/>
        <end position="248"/>
    </location>
</feature>
<keyword evidence="3" id="KW-0050">Antiport</keyword>
<sequence length="587" mass="62072">MHGELSSPILSDALVILGAAGIVIPVFARFRITPIIGFILVGVLVGPYGLGRIVYAHPWLSHVTITDPEALGPFAEFGIILLLFTIGLELSFNRLWAMRKLVFGLGALELLVISSLITAFLAMLGQYWTGALGLGLALALSSTALVLPMAGTRSPVGRAALSMLLFEDIAIVPIIFLLGALAPYAGSEGLDGLIDTLWMGLLLVIVMMIGGRYALPKLFAQAARTKSPELFLAASLLVVMGASLATAAVGLSPIVGALIAGLLIAETEYHTEVEGIMEPFKGLALGVFLITVGMGIDLSTIAANAGMFAVAVVSVLTLKALVTGVLLRLMGARRGTATETGILMASPSETTLIVLAAATQALLIQPGTAQFWQTVTAIGLTITPLLALLGRVVARRVEPIPDLSEVDMNSGEPRVVIVGCGRVGRLIAQMLDKHDQLYVAVDSDSDQIEQAKRDGYQAVFGNAARVDALDKLGIETAPAVILTMDEPVLVQQITRKLRSNYPDLSIIARARDTIHAAELYRSGATHAVPETLESSLQLSEAVLTDLGVAVGPVIASIHEKRDEYRVQIQQGAALEHKPKLRTSTLKS</sequence>
<proteinExistence type="predicted"/>
<evidence type="ECO:0000313" key="12">
    <source>
        <dbReference type="EMBL" id="MXO64366.1"/>
    </source>
</evidence>
<evidence type="ECO:0000256" key="10">
    <source>
        <dbReference type="SAM" id="Phobius"/>
    </source>
</evidence>
<dbReference type="Pfam" id="PF02254">
    <property type="entry name" value="TrkA_N"/>
    <property type="match status" value="1"/>
</dbReference>
<dbReference type="GO" id="GO:1902600">
    <property type="term" value="P:proton transmembrane transport"/>
    <property type="evidence" value="ECO:0007669"/>
    <property type="project" value="InterPro"/>
</dbReference>
<dbReference type="GO" id="GO:0006813">
    <property type="term" value="P:potassium ion transport"/>
    <property type="evidence" value="ECO:0007669"/>
    <property type="project" value="UniProtKB-KW"/>
</dbReference>
<reference evidence="12 13" key="1">
    <citation type="submission" date="2019-12" db="EMBL/GenBank/DDBJ databases">
        <title>Genomic-based taxomic classification of the family Erythrobacteraceae.</title>
        <authorList>
            <person name="Xu L."/>
        </authorList>
    </citation>
    <scope>NUCLEOTIDE SEQUENCE [LARGE SCALE GENOMIC DNA]</scope>
    <source>
        <strain evidence="12 13">LMG 29518</strain>
    </source>
</reference>
<dbReference type="InterPro" id="IPR036291">
    <property type="entry name" value="NAD(P)-bd_dom_sf"/>
</dbReference>
<feature type="transmembrane region" description="Helical" evidence="10">
    <location>
        <begin position="342"/>
        <end position="364"/>
    </location>
</feature>
<dbReference type="InterPro" id="IPR006153">
    <property type="entry name" value="Cation/H_exchanger_TM"/>
</dbReference>
<evidence type="ECO:0000256" key="8">
    <source>
        <dbReference type="ARBA" id="ARBA00023065"/>
    </source>
</evidence>
<protein>
    <submittedName>
        <fullName evidence="12">Sodium:proton exchanger</fullName>
    </submittedName>
</protein>
<keyword evidence="7 10" id="KW-1133">Transmembrane helix</keyword>
<evidence type="ECO:0000256" key="9">
    <source>
        <dbReference type="ARBA" id="ARBA00023136"/>
    </source>
</evidence>
<organism evidence="12 13">
    <name type="scientific">Altericroceibacterium endophyticum</name>
    <dbReference type="NCBI Taxonomy" id="1808508"/>
    <lineage>
        <taxon>Bacteria</taxon>
        <taxon>Pseudomonadati</taxon>
        <taxon>Pseudomonadota</taxon>
        <taxon>Alphaproteobacteria</taxon>
        <taxon>Sphingomonadales</taxon>
        <taxon>Erythrobacteraceae</taxon>
        <taxon>Altericroceibacterium</taxon>
    </lineage>
</organism>
<dbReference type="EMBL" id="WTYT01000001">
    <property type="protein sequence ID" value="MXO64366.1"/>
    <property type="molecule type" value="Genomic_DNA"/>
</dbReference>
<name>A0A6I4T0E8_9SPHN</name>
<dbReference type="FunFam" id="3.40.50.720:FF:000036">
    <property type="entry name" value="Glutathione-regulated potassium-efflux system protein KefB"/>
    <property type="match status" value="1"/>
</dbReference>
<dbReference type="Gene3D" id="3.40.50.720">
    <property type="entry name" value="NAD(P)-binding Rossmann-like Domain"/>
    <property type="match status" value="1"/>
</dbReference>
<evidence type="ECO:0000256" key="4">
    <source>
        <dbReference type="ARBA" id="ARBA00022538"/>
    </source>
</evidence>
<comment type="caution">
    <text evidence="12">The sequence shown here is derived from an EMBL/GenBank/DDBJ whole genome shotgun (WGS) entry which is preliminary data.</text>
</comment>
<feature type="transmembrane region" description="Helical" evidence="10">
    <location>
        <begin position="197"/>
        <end position="215"/>
    </location>
</feature>
<comment type="subcellular location">
    <subcellularLocation>
        <location evidence="1">Endomembrane system</location>
        <topology evidence="1">Multi-pass membrane protein</topology>
    </subcellularLocation>
</comment>
<feature type="transmembrane region" description="Helical" evidence="10">
    <location>
        <begin position="70"/>
        <end position="90"/>
    </location>
</feature>
<keyword evidence="5 10" id="KW-0812">Transmembrane</keyword>
<evidence type="ECO:0000256" key="2">
    <source>
        <dbReference type="ARBA" id="ARBA00022448"/>
    </source>
</evidence>
<dbReference type="SUPFAM" id="SSF51735">
    <property type="entry name" value="NAD(P)-binding Rossmann-fold domains"/>
    <property type="match status" value="1"/>
</dbReference>
<dbReference type="InterPro" id="IPR003148">
    <property type="entry name" value="RCK_N"/>
</dbReference>
<feature type="transmembrane region" description="Helical" evidence="10">
    <location>
        <begin position="102"/>
        <end position="121"/>
    </location>
</feature>
<evidence type="ECO:0000313" key="13">
    <source>
        <dbReference type="Proteomes" id="UP000438476"/>
    </source>
</evidence>
<keyword evidence="13" id="KW-1185">Reference proteome</keyword>
<dbReference type="RefSeq" id="WP_160734805.1">
    <property type="nucleotide sequence ID" value="NZ_WTYT01000001.1"/>
</dbReference>
<feature type="transmembrane region" description="Helical" evidence="10">
    <location>
        <begin position="127"/>
        <end position="147"/>
    </location>
</feature>
<keyword evidence="2" id="KW-0813">Transport</keyword>
<evidence type="ECO:0000256" key="1">
    <source>
        <dbReference type="ARBA" id="ARBA00004127"/>
    </source>
</evidence>
<dbReference type="AlphaFoldDB" id="A0A6I4T0E8"/>
<keyword evidence="9 10" id="KW-0472">Membrane</keyword>
<dbReference type="PANTHER" id="PTHR46157:SF4">
    <property type="entry name" value="K(+) EFFLUX ANTIPORTER 3, CHLOROPLASTIC"/>
    <property type="match status" value="1"/>
</dbReference>
<evidence type="ECO:0000256" key="3">
    <source>
        <dbReference type="ARBA" id="ARBA00022449"/>
    </source>
</evidence>
<accession>A0A6I4T0E8</accession>
<dbReference type="PANTHER" id="PTHR46157">
    <property type="entry name" value="K(+) EFFLUX ANTIPORTER 3, CHLOROPLASTIC"/>
    <property type="match status" value="1"/>
</dbReference>
<keyword evidence="4" id="KW-0633">Potassium transport</keyword>
<feature type="transmembrane region" description="Helical" evidence="10">
    <location>
        <begin position="308"/>
        <end position="330"/>
    </location>
</feature>
<dbReference type="GO" id="GO:0005886">
    <property type="term" value="C:plasma membrane"/>
    <property type="evidence" value="ECO:0007669"/>
    <property type="project" value="TreeGrafter"/>
</dbReference>
<evidence type="ECO:0000256" key="6">
    <source>
        <dbReference type="ARBA" id="ARBA00022958"/>
    </source>
</evidence>
<dbReference type="OrthoDB" id="9781411at2"/>
<evidence type="ECO:0000259" key="11">
    <source>
        <dbReference type="PROSITE" id="PS51201"/>
    </source>
</evidence>
<dbReference type="PROSITE" id="PS51201">
    <property type="entry name" value="RCK_N"/>
    <property type="match status" value="1"/>
</dbReference>
<evidence type="ECO:0000256" key="5">
    <source>
        <dbReference type="ARBA" id="ARBA00022692"/>
    </source>
</evidence>